<evidence type="ECO:0000313" key="2">
    <source>
        <dbReference type="EMBL" id="CAD1843499.1"/>
    </source>
</evidence>
<sequence>MRWLQKGGDPGRERAVAPVDPPIHERDVGVVEEELSREEHEEDDPHNHASARAPSYPRHVVHRGADGLPVPVGSACGAAGAREGLLAAPVRVKLQCVAGPSSVGTPRAALDAPVLEAYAMTEAAHLMTSNPLPEDEVR</sequence>
<proteinExistence type="predicted"/>
<feature type="compositionally biased region" description="Basic and acidic residues" evidence="1">
    <location>
        <begin position="37"/>
        <end position="47"/>
    </location>
</feature>
<dbReference type="EMBL" id="LR862136">
    <property type="protein sequence ID" value="CAD1843499.1"/>
    <property type="molecule type" value="Genomic_DNA"/>
</dbReference>
<accession>A0A6V7QK34</accession>
<evidence type="ECO:0000256" key="1">
    <source>
        <dbReference type="SAM" id="MobiDB-lite"/>
    </source>
</evidence>
<name>A0A6V7QK34_ANACO</name>
<feature type="region of interest" description="Disordered" evidence="1">
    <location>
        <begin position="1"/>
        <end position="57"/>
    </location>
</feature>
<gene>
    <name evidence="2" type="ORF">CB5_LOCUS26710</name>
</gene>
<dbReference type="AlphaFoldDB" id="A0A6V7QK34"/>
<reference evidence="2" key="1">
    <citation type="submission" date="2020-07" db="EMBL/GenBank/DDBJ databases">
        <authorList>
            <person name="Lin J."/>
        </authorList>
    </citation>
    <scope>NUCLEOTIDE SEQUENCE</scope>
</reference>
<organism evidence="2">
    <name type="scientific">Ananas comosus var. bracteatus</name>
    <name type="common">red pineapple</name>
    <dbReference type="NCBI Taxonomy" id="296719"/>
    <lineage>
        <taxon>Eukaryota</taxon>
        <taxon>Viridiplantae</taxon>
        <taxon>Streptophyta</taxon>
        <taxon>Embryophyta</taxon>
        <taxon>Tracheophyta</taxon>
        <taxon>Spermatophyta</taxon>
        <taxon>Magnoliopsida</taxon>
        <taxon>Liliopsida</taxon>
        <taxon>Poales</taxon>
        <taxon>Bromeliaceae</taxon>
        <taxon>Bromelioideae</taxon>
        <taxon>Ananas</taxon>
    </lineage>
</organism>
<protein>
    <submittedName>
        <fullName evidence="2">Uncharacterized protein</fullName>
    </submittedName>
</protein>